<dbReference type="AlphaFoldDB" id="A0AAI9GES2"/>
<name>A0AAI9GES2_PROST</name>
<reference evidence="2" key="1">
    <citation type="submission" date="2024-02" db="EMBL/GenBank/DDBJ databases">
        <authorList>
            <consortium name="Clinical and Environmental Microbiology Branch: Whole genome sequencing antimicrobial resistance pathogens in the healthcare setting"/>
        </authorList>
    </citation>
    <scope>NUCLEOTIDE SEQUENCE</scope>
    <source>
        <strain evidence="2">2021GO-0154</strain>
    </source>
</reference>
<dbReference type="EMBL" id="ABMABF030000002">
    <property type="protein sequence ID" value="EMJ5132907.1"/>
    <property type="molecule type" value="Genomic_DNA"/>
</dbReference>
<organism evidence="2">
    <name type="scientific">Providencia stuartii</name>
    <dbReference type="NCBI Taxonomy" id="588"/>
    <lineage>
        <taxon>Bacteria</taxon>
        <taxon>Pseudomonadati</taxon>
        <taxon>Pseudomonadota</taxon>
        <taxon>Gammaproteobacteria</taxon>
        <taxon>Enterobacterales</taxon>
        <taxon>Morganellaceae</taxon>
        <taxon>Providencia</taxon>
    </lineage>
</organism>
<dbReference type="RefSeq" id="WP_140187366.1">
    <property type="nucleotide sequence ID" value="NZ_VAUE01000042.1"/>
</dbReference>
<dbReference type="InterPro" id="IPR031807">
    <property type="entry name" value="HicB-like"/>
</dbReference>
<proteinExistence type="predicted"/>
<gene>
    <name evidence="2" type="ORF">RG298_000577</name>
</gene>
<protein>
    <recommendedName>
        <fullName evidence="1">HicB-like antitoxin of toxin-antitoxin system domain-containing protein</fullName>
    </recommendedName>
</protein>
<dbReference type="Pfam" id="PF15970">
    <property type="entry name" value="HicB-like_2"/>
    <property type="match status" value="1"/>
</dbReference>
<evidence type="ECO:0000259" key="1">
    <source>
        <dbReference type="Pfam" id="PF15970"/>
    </source>
</evidence>
<evidence type="ECO:0000313" key="2">
    <source>
        <dbReference type="EMBL" id="EMJ5132907.1"/>
    </source>
</evidence>
<comment type="caution">
    <text evidence="2">The sequence shown here is derived from an EMBL/GenBank/DDBJ whole genome shotgun (WGS) entry which is preliminary data.</text>
</comment>
<accession>A0AAI9GES2</accession>
<feature type="domain" description="HicB-like antitoxin of toxin-antitoxin system" evidence="1">
    <location>
        <begin position="4"/>
        <end position="82"/>
    </location>
</feature>
<sequence>MFNYLATVEFDEETDCYEISFVDFPDIEGTAYCEEDIELEATETLMAGLTDFISSKKSIPLPSQSAEHETLSVHLPILCCLKIALHNAIIQTNTRKADLARKLNLNSQQIDRLLDIEHASKVDALEQALYLLGYDINLTINQRCN</sequence>